<dbReference type="RefSeq" id="XP_031026613.1">
    <property type="nucleotide sequence ID" value="XM_031167556.1"/>
</dbReference>
<dbReference type="Pfam" id="PF21320">
    <property type="entry name" value="WHD_Rv2258c"/>
    <property type="match status" value="1"/>
</dbReference>
<reference evidence="3 4" key="1">
    <citation type="journal article" date="2019" name="Sci. Rep.">
        <title>Comparative genomics of chytrid fungi reveal insights into the obligate biotrophic and pathogenic lifestyle of Synchytrium endobioticum.</title>
        <authorList>
            <person name="van de Vossenberg B.T.L.H."/>
            <person name="Warris S."/>
            <person name="Nguyen H.D.T."/>
            <person name="van Gent-Pelzer M.P.E."/>
            <person name="Joly D.L."/>
            <person name="van de Geest H.C."/>
            <person name="Bonants P.J.M."/>
            <person name="Smith D.S."/>
            <person name="Levesque C.A."/>
            <person name="van der Lee T.A.J."/>
        </authorList>
    </citation>
    <scope>NUCLEOTIDE SEQUENCE [LARGE SCALE GENOMIC DNA]</scope>
    <source>
        <strain evidence="3 4">JEL517</strain>
    </source>
</reference>
<dbReference type="InterPro" id="IPR048711">
    <property type="entry name" value="WHD_Rv2258c"/>
</dbReference>
<dbReference type="CDD" id="cd02440">
    <property type="entry name" value="AdoMet_MTases"/>
    <property type="match status" value="1"/>
</dbReference>
<comment type="caution">
    <text evidence="3">The sequence shown here is derived from an EMBL/GenBank/DDBJ whole genome shotgun (WGS) entry which is preliminary data.</text>
</comment>
<feature type="domain" description="Methyltransferase" evidence="1">
    <location>
        <begin position="173"/>
        <end position="291"/>
    </location>
</feature>
<dbReference type="OrthoDB" id="506498at2759"/>
<evidence type="ECO:0000313" key="4">
    <source>
        <dbReference type="Proteomes" id="UP000319731"/>
    </source>
</evidence>
<evidence type="ECO:0000259" key="1">
    <source>
        <dbReference type="Pfam" id="PF13847"/>
    </source>
</evidence>
<sequence length="359" mass="38092">MSITKSSTPDLRSIFDKVQGWASGAILLQVIGVADATGLLKYLHALKQPQTVAQITAGTKLVERYVQETLHALAAGAIIQYDEKTGCFSMWPGAGAVLADETHPLFMAGWPDFAARLTSVRDGVVKAMKEGGGVAFSEYKMGNTLNRINAPSSNALLVKKWLPGVPGMVKRMESGITVADVGCGSGHATITMAKAFPKSKFTGFDVDDASLVLARSQAVKAGVKNAEFVLAGAEDLPANSFDFVLTFDVIHDIPHPLPALQSLQKSLKPGGIYVMVEPKCSAHLGDNVKNGLGMMYGISLLHCMTQSLARGGIGLGSCWGPDQAKQYGLEAGFKHFVTLPINNAANTFFGLSNDQPPKL</sequence>
<accession>A0A507C439</accession>
<dbReference type="InterPro" id="IPR025714">
    <property type="entry name" value="Methyltranfer_dom"/>
</dbReference>
<dbReference type="Gene3D" id="3.40.50.150">
    <property type="entry name" value="Vaccinia Virus protein VP39"/>
    <property type="match status" value="1"/>
</dbReference>
<dbReference type="InterPro" id="IPR053173">
    <property type="entry name" value="SAM-binding_MTase"/>
</dbReference>
<dbReference type="EMBL" id="QEAO01000005">
    <property type="protein sequence ID" value="TPX36300.1"/>
    <property type="molecule type" value="Genomic_DNA"/>
</dbReference>
<evidence type="ECO:0000313" key="3">
    <source>
        <dbReference type="EMBL" id="TPX36300.1"/>
    </source>
</evidence>
<dbReference type="Pfam" id="PF13847">
    <property type="entry name" value="Methyltransf_31"/>
    <property type="match status" value="1"/>
</dbReference>
<name>A0A507C439_9FUNG</name>
<dbReference type="SUPFAM" id="SSF53335">
    <property type="entry name" value="S-adenosyl-L-methionine-dependent methyltransferases"/>
    <property type="match status" value="1"/>
</dbReference>
<gene>
    <name evidence="3" type="ORF">SmJEL517_g01628</name>
</gene>
<dbReference type="AlphaFoldDB" id="A0A507C439"/>
<dbReference type="STRING" id="1806994.A0A507C439"/>
<dbReference type="PANTHER" id="PTHR45128:SF1">
    <property type="entry name" value="S-ADENOSYLMETHIONINE-DEPENDENT METHYLTRANSFERASE RV2258C"/>
    <property type="match status" value="1"/>
</dbReference>
<dbReference type="Proteomes" id="UP000319731">
    <property type="component" value="Unassembled WGS sequence"/>
</dbReference>
<protein>
    <submittedName>
        <fullName evidence="3">Uncharacterized protein</fullName>
    </submittedName>
</protein>
<evidence type="ECO:0000259" key="2">
    <source>
        <dbReference type="Pfam" id="PF21320"/>
    </source>
</evidence>
<dbReference type="PANTHER" id="PTHR45128">
    <property type="entry name" value="METHYLTRANSFERASE TYPE 11"/>
    <property type="match status" value="1"/>
</dbReference>
<organism evidence="3 4">
    <name type="scientific">Synchytrium microbalum</name>
    <dbReference type="NCBI Taxonomy" id="1806994"/>
    <lineage>
        <taxon>Eukaryota</taxon>
        <taxon>Fungi</taxon>
        <taxon>Fungi incertae sedis</taxon>
        <taxon>Chytridiomycota</taxon>
        <taxon>Chytridiomycota incertae sedis</taxon>
        <taxon>Chytridiomycetes</taxon>
        <taxon>Synchytriales</taxon>
        <taxon>Synchytriaceae</taxon>
        <taxon>Synchytrium</taxon>
    </lineage>
</organism>
<keyword evidence="4" id="KW-1185">Reference proteome</keyword>
<dbReference type="InterPro" id="IPR029063">
    <property type="entry name" value="SAM-dependent_MTases_sf"/>
</dbReference>
<feature type="domain" description="S-adenosylmethionine-dependent methyltransferase Rv2258c-like winged HTH" evidence="2">
    <location>
        <begin position="30"/>
        <end position="97"/>
    </location>
</feature>
<dbReference type="GeneID" id="42002853"/>
<proteinExistence type="predicted"/>